<organism evidence="2 3">
    <name type="scientific">Streptomyces liangshanensis</name>
    <dbReference type="NCBI Taxonomy" id="2717324"/>
    <lineage>
        <taxon>Bacteria</taxon>
        <taxon>Bacillati</taxon>
        <taxon>Actinomycetota</taxon>
        <taxon>Actinomycetes</taxon>
        <taxon>Kitasatosporales</taxon>
        <taxon>Streptomycetaceae</taxon>
        <taxon>Streptomyces</taxon>
    </lineage>
</organism>
<proteinExistence type="predicted"/>
<dbReference type="AlphaFoldDB" id="A0A6G9H3N0"/>
<feature type="compositionally biased region" description="Basic residues" evidence="1">
    <location>
        <begin position="1"/>
        <end position="14"/>
    </location>
</feature>
<dbReference type="RefSeq" id="WP_167033628.1">
    <property type="nucleotide sequence ID" value="NZ_CP050177.1"/>
</dbReference>
<accession>A0A6G9H3N0</accession>
<evidence type="ECO:0000256" key="1">
    <source>
        <dbReference type="SAM" id="MobiDB-lite"/>
    </source>
</evidence>
<evidence type="ECO:0000313" key="2">
    <source>
        <dbReference type="EMBL" id="QIQ05115.1"/>
    </source>
</evidence>
<dbReference type="Proteomes" id="UP000501179">
    <property type="component" value="Chromosome"/>
</dbReference>
<reference evidence="2 3" key="1">
    <citation type="submission" date="2020-03" db="EMBL/GenBank/DDBJ databases">
        <title>A novel species.</title>
        <authorList>
            <person name="Gao J."/>
        </authorList>
    </citation>
    <scope>NUCLEOTIDE SEQUENCE [LARGE SCALE GENOMIC DNA]</scope>
    <source>
        <strain evidence="2 3">QMT-12</strain>
    </source>
</reference>
<feature type="compositionally biased region" description="Low complexity" evidence="1">
    <location>
        <begin position="29"/>
        <end position="50"/>
    </location>
</feature>
<gene>
    <name evidence="2" type="ORF">HA039_25095</name>
</gene>
<feature type="region of interest" description="Disordered" evidence="1">
    <location>
        <begin position="1"/>
        <end position="50"/>
    </location>
</feature>
<evidence type="ECO:0000313" key="3">
    <source>
        <dbReference type="Proteomes" id="UP000501179"/>
    </source>
</evidence>
<dbReference type="KEGG" id="slia:HA039_25095"/>
<keyword evidence="3" id="KW-1185">Reference proteome</keyword>
<sequence length="50" mass="5694">MTIRRATSKPRRNRTSPPIEPNRRRPAVTDPQMTETQQPPTPDTQVPTAN</sequence>
<name>A0A6G9H3N0_9ACTN</name>
<protein>
    <submittedName>
        <fullName evidence="2">Uncharacterized protein</fullName>
    </submittedName>
</protein>
<dbReference type="EMBL" id="CP050177">
    <property type="protein sequence ID" value="QIQ05115.1"/>
    <property type="molecule type" value="Genomic_DNA"/>
</dbReference>